<reference evidence="6" key="1">
    <citation type="submission" date="2020-11" db="EMBL/GenBank/DDBJ databases">
        <authorList>
            <person name="Whiteford S."/>
        </authorList>
    </citation>
    <scope>NUCLEOTIDE SEQUENCE</scope>
</reference>
<keyword evidence="7" id="KW-1185">Reference proteome</keyword>
<evidence type="ECO:0000259" key="5">
    <source>
        <dbReference type="Pfam" id="PF01094"/>
    </source>
</evidence>
<keyword evidence="3" id="KW-1133">Transmembrane helix</keyword>
<dbReference type="Gene3D" id="3.40.50.2300">
    <property type="match status" value="1"/>
</dbReference>
<accession>A0A8S4G642</accession>
<dbReference type="EMBL" id="CAJHNJ030000122">
    <property type="protein sequence ID" value="CAG9136026.1"/>
    <property type="molecule type" value="Genomic_DNA"/>
</dbReference>
<name>A0A8S4G642_PLUXY</name>
<dbReference type="Proteomes" id="UP000653454">
    <property type="component" value="Unassembled WGS sequence"/>
</dbReference>
<keyword evidence="4" id="KW-0472">Membrane</keyword>
<organism evidence="6 7">
    <name type="scientific">Plutella xylostella</name>
    <name type="common">Diamondback moth</name>
    <name type="synonym">Plutella maculipennis</name>
    <dbReference type="NCBI Taxonomy" id="51655"/>
    <lineage>
        <taxon>Eukaryota</taxon>
        <taxon>Metazoa</taxon>
        <taxon>Ecdysozoa</taxon>
        <taxon>Arthropoda</taxon>
        <taxon>Hexapoda</taxon>
        <taxon>Insecta</taxon>
        <taxon>Pterygota</taxon>
        <taxon>Neoptera</taxon>
        <taxon>Endopterygota</taxon>
        <taxon>Lepidoptera</taxon>
        <taxon>Glossata</taxon>
        <taxon>Ditrysia</taxon>
        <taxon>Yponomeutoidea</taxon>
        <taxon>Plutellidae</taxon>
        <taxon>Plutella</taxon>
    </lineage>
</organism>
<evidence type="ECO:0000256" key="4">
    <source>
        <dbReference type="ARBA" id="ARBA00023136"/>
    </source>
</evidence>
<evidence type="ECO:0000256" key="1">
    <source>
        <dbReference type="ARBA" id="ARBA00004370"/>
    </source>
</evidence>
<evidence type="ECO:0000313" key="7">
    <source>
        <dbReference type="Proteomes" id="UP000653454"/>
    </source>
</evidence>
<evidence type="ECO:0000313" key="6">
    <source>
        <dbReference type="EMBL" id="CAG9136026.1"/>
    </source>
</evidence>
<protein>
    <submittedName>
        <fullName evidence="6">(diamondback moth) hypothetical protein</fullName>
    </submittedName>
</protein>
<dbReference type="InterPro" id="IPR001828">
    <property type="entry name" value="ANF_lig-bd_rcpt"/>
</dbReference>
<evidence type="ECO:0000256" key="2">
    <source>
        <dbReference type="ARBA" id="ARBA00022692"/>
    </source>
</evidence>
<dbReference type="AlphaFoldDB" id="A0A8S4G642"/>
<dbReference type="SUPFAM" id="SSF53822">
    <property type="entry name" value="Periplasmic binding protein-like I"/>
    <property type="match status" value="1"/>
</dbReference>
<comment type="subcellular location">
    <subcellularLocation>
        <location evidence="1">Membrane</location>
    </subcellularLocation>
</comment>
<evidence type="ECO:0000256" key="3">
    <source>
        <dbReference type="ARBA" id="ARBA00022989"/>
    </source>
</evidence>
<dbReference type="Pfam" id="PF01094">
    <property type="entry name" value="ANF_receptor"/>
    <property type="match status" value="1"/>
</dbReference>
<comment type="caution">
    <text evidence="6">The sequence shown here is derived from an EMBL/GenBank/DDBJ whole genome shotgun (WGS) entry which is preliminary data.</text>
</comment>
<dbReference type="InterPro" id="IPR028082">
    <property type="entry name" value="Peripla_BP_I"/>
</dbReference>
<gene>
    <name evidence="6" type="ORF">PLXY2_LOCUS14280</name>
</gene>
<sequence>MLGAVSPDSFDTLHSYTNTFQMPFVTPWFPEKVKPPSSGLIDHAVSLRPDYHKGVIDTITYYGWKTVIYMYDSHDAGACLHLAYSNGTFVHIPLRTNKVLTAFLSLDHHPDPDLSRAMVAQSGKRPLLTQEMRVRIPALTCTNEFF</sequence>
<dbReference type="GO" id="GO:0016020">
    <property type="term" value="C:membrane"/>
    <property type="evidence" value="ECO:0007669"/>
    <property type="project" value="UniProtKB-SubCell"/>
</dbReference>
<feature type="domain" description="Receptor ligand binding region" evidence="5">
    <location>
        <begin position="1"/>
        <end position="77"/>
    </location>
</feature>
<proteinExistence type="predicted"/>
<keyword evidence="2" id="KW-0812">Transmembrane</keyword>